<dbReference type="Proteomes" id="UP000292346">
    <property type="component" value="Unassembled WGS sequence"/>
</dbReference>
<evidence type="ECO:0000313" key="10">
    <source>
        <dbReference type="Proteomes" id="UP000292346"/>
    </source>
</evidence>
<dbReference type="Gene3D" id="1.25.40.10">
    <property type="entry name" value="Tetratricopeptide repeat domain"/>
    <property type="match status" value="2"/>
</dbReference>
<evidence type="ECO:0000256" key="1">
    <source>
        <dbReference type="ARBA" id="ARBA00005820"/>
    </source>
</evidence>
<gene>
    <name evidence="9" type="ORF">E0H45_34800</name>
</gene>
<evidence type="ECO:0000259" key="7">
    <source>
        <dbReference type="SMART" id="SM00862"/>
    </source>
</evidence>
<evidence type="ECO:0000313" key="9">
    <source>
        <dbReference type="EMBL" id="TCC04250.1"/>
    </source>
</evidence>
<dbReference type="Pfam" id="PF13424">
    <property type="entry name" value="TPR_12"/>
    <property type="match status" value="1"/>
</dbReference>
<dbReference type="SUPFAM" id="SSF46894">
    <property type="entry name" value="C-terminal effector domain of the bipartite response regulators"/>
    <property type="match status" value="1"/>
</dbReference>
<proteinExistence type="inferred from homology"/>
<keyword evidence="3" id="KW-0238">DNA-binding</keyword>
<sequence>MGVARHGDGQLPSVAKRGRWVRNRFVGLCVGVVRCESSAGGGGAAVLFRVLGPVEIDGTDAVSYIRADKPRALLALLLVKANTWVAVGEIIDTVWAGKTPPVSAERNIGTYIWQLRRALPPLGADGQRIESRSKAYRIRVDAGELDSDRLQALLAAGDEALAAGDAARALKHLESAQSLWRGTPYEGLVTDGHQPEVVRLAELRWSVRERLADALIGTSRFADAIALCKSLTAEDPLRETNWVRLLVAYRDAGRRADALATYQKARSALVDELGTEPGPELRALQQQLLADVPEEPKPEAAKPEGPGPDAYVRTVLDAAAALNGQHAAAAHHWFTTRHVEFTTAISQLLAANEVANAWLLTTAVHQFIETGGDVPDWAPLVAEVAAATSAGKDWYGELITRNILGIAQTRSGRVHDARAEFTAALAIASVHGDREAEGTVLVNLALAEASTGARQQAAEYLRRALRLLPESPTAGEARAALAELGEPEVPARSTVAS</sequence>
<protein>
    <submittedName>
        <fullName evidence="9">Tetratricopeptide repeat protein</fullName>
    </submittedName>
</protein>
<feature type="domain" description="OmpR/PhoB-type" evidence="7">
    <location>
        <begin position="62"/>
        <end position="138"/>
    </location>
</feature>
<evidence type="ECO:0000256" key="5">
    <source>
        <dbReference type="PROSITE-ProRule" id="PRU00339"/>
    </source>
</evidence>
<keyword evidence="5" id="KW-0802">TPR repeat</keyword>
<dbReference type="AlphaFoldDB" id="A0A4R0H5Z7"/>
<dbReference type="Gene3D" id="1.10.10.10">
    <property type="entry name" value="Winged helix-like DNA-binding domain superfamily/Winged helix DNA-binding domain"/>
    <property type="match status" value="1"/>
</dbReference>
<evidence type="ECO:0000256" key="3">
    <source>
        <dbReference type="ARBA" id="ARBA00023125"/>
    </source>
</evidence>
<dbReference type="EMBL" id="SJJZ01000004">
    <property type="protein sequence ID" value="TCC04250.1"/>
    <property type="molecule type" value="Genomic_DNA"/>
</dbReference>
<feature type="domain" description="Bacterial transcriptional activator" evidence="8">
    <location>
        <begin position="145"/>
        <end position="289"/>
    </location>
</feature>
<dbReference type="InterPro" id="IPR001867">
    <property type="entry name" value="OmpR/PhoB-type_DNA-bd"/>
</dbReference>
<dbReference type="PANTHER" id="PTHR35807:SF1">
    <property type="entry name" value="TRANSCRIPTIONAL REGULATOR REDD"/>
    <property type="match status" value="1"/>
</dbReference>
<comment type="caution">
    <text evidence="9">The sequence shown here is derived from an EMBL/GenBank/DDBJ whole genome shotgun (WGS) entry which is preliminary data.</text>
</comment>
<feature type="region of interest" description="Disordered" evidence="6">
    <location>
        <begin position="478"/>
        <end position="497"/>
    </location>
</feature>
<evidence type="ECO:0000256" key="2">
    <source>
        <dbReference type="ARBA" id="ARBA00023015"/>
    </source>
</evidence>
<dbReference type="GO" id="GO:0000160">
    <property type="term" value="P:phosphorelay signal transduction system"/>
    <property type="evidence" value="ECO:0007669"/>
    <property type="project" value="InterPro"/>
</dbReference>
<comment type="similarity">
    <text evidence="1">Belongs to the AfsR/DnrI/RedD regulatory family.</text>
</comment>
<dbReference type="InterPro" id="IPR051677">
    <property type="entry name" value="AfsR-DnrI-RedD_regulator"/>
</dbReference>
<accession>A0A4R0H5Z7</accession>
<dbReference type="CDD" id="cd15831">
    <property type="entry name" value="BTAD"/>
    <property type="match status" value="1"/>
</dbReference>
<name>A0A4R0H5Z7_9ACTN</name>
<feature type="compositionally biased region" description="Low complexity" evidence="6">
    <location>
        <begin position="478"/>
        <end position="488"/>
    </location>
</feature>
<keyword evidence="4" id="KW-0804">Transcription</keyword>
<dbReference type="PANTHER" id="PTHR35807">
    <property type="entry name" value="TRANSCRIPTIONAL REGULATOR REDD-RELATED"/>
    <property type="match status" value="1"/>
</dbReference>
<dbReference type="SUPFAM" id="SSF48452">
    <property type="entry name" value="TPR-like"/>
    <property type="match status" value="2"/>
</dbReference>
<dbReference type="GO" id="GO:0006355">
    <property type="term" value="P:regulation of DNA-templated transcription"/>
    <property type="evidence" value="ECO:0007669"/>
    <property type="project" value="InterPro"/>
</dbReference>
<dbReference type="PROSITE" id="PS50005">
    <property type="entry name" value="TPR"/>
    <property type="match status" value="1"/>
</dbReference>
<dbReference type="Pfam" id="PF03704">
    <property type="entry name" value="BTAD"/>
    <property type="match status" value="1"/>
</dbReference>
<keyword evidence="2" id="KW-0805">Transcription regulation</keyword>
<reference evidence="9 10" key="1">
    <citation type="submission" date="2019-02" db="EMBL/GenBank/DDBJ databases">
        <title>Kribbella capetownensis sp. nov. and Kribbella speibonae sp. nov., isolated from soil.</title>
        <authorList>
            <person name="Curtis S.M."/>
            <person name="Norton I."/>
            <person name="Everest G.J."/>
            <person name="Meyers P.R."/>
        </authorList>
    </citation>
    <scope>NUCLEOTIDE SEQUENCE [LARGE SCALE GENOMIC DNA]</scope>
    <source>
        <strain evidence="9 10">KCTC 29219</strain>
    </source>
</reference>
<dbReference type="InterPro" id="IPR005158">
    <property type="entry name" value="BTAD"/>
</dbReference>
<dbReference type="InterPro" id="IPR019734">
    <property type="entry name" value="TPR_rpt"/>
</dbReference>
<dbReference type="InterPro" id="IPR036388">
    <property type="entry name" value="WH-like_DNA-bd_sf"/>
</dbReference>
<dbReference type="SMART" id="SM00862">
    <property type="entry name" value="Trans_reg_C"/>
    <property type="match status" value="1"/>
</dbReference>
<evidence type="ECO:0000259" key="8">
    <source>
        <dbReference type="SMART" id="SM01043"/>
    </source>
</evidence>
<organism evidence="9 10">
    <name type="scientific">Kribbella soli</name>
    <dbReference type="NCBI Taxonomy" id="1124743"/>
    <lineage>
        <taxon>Bacteria</taxon>
        <taxon>Bacillati</taxon>
        <taxon>Actinomycetota</taxon>
        <taxon>Actinomycetes</taxon>
        <taxon>Propionibacteriales</taxon>
        <taxon>Kribbellaceae</taxon>
        <taxon>Kribbella</taxon>
    </lineage>
</organism>
<dbReference type="GO" id="GO:0003677">
    <property type="term" value="F:DNA binding"/>
    <property type="evidence" value="ECO:0007669"/>
    <property type="project" value="UniProtKB-KW"/>
</dbReference>
<keyword evidence="10" id="KW-1185">Reference proteome</keyword>
<dbReference type="SMART" id="SM01043">
    <property type="entry name" value="BTAD"/>
    <property type="match status" value="1"/>
</dbReference>
<dbReference type="InterPro" id="IPR016032">
    <property type="entry name" value="Sig_transdc_resp-reg_C-effctor"/>
</dbReference>
<evidence type="ECO:0000256" key="6">
    <source>
        <dbReference type="SAM" id="MobiDB-lite"/>
    </source>
</evidence>
<feature type="repeat" description="TPR" evidence="5">
    <location>
        <begin position="438"/>
        <end position="471"/>
    </location>
</feature>
<dbReference type="OrthoDB" id="3817100at2"/>
<dbReference type="InterPro" id="IPR011990">
    <property type="entry name" value="TPR-like_helical_dom_sf"/>
</dbReference>
<evidence type="ECO:0000256" key="4">
    <source>
        <dbReference type="ARBA" id="ARBA00023163"/>
    </source>
</evidence>